<gene>
    <name evidence="2" type="ORF">NQ314_018473</name>
</gene>
<evidence type="ECO:0000313" key="2">
    <source>
        <dbReference type="EMBL" id="KAJ8928902.1"/>
    </source>
</evidence>
<feature type="compositionally biased region" description="Polar residues" evidence="1">
    <location>
        <begin position="14"/>
        <end position="30"/>
    </location>
</feature>
<feature type="region of interest" description="Disordered" evidence="1">
    <location>
        <begin position="99"/>
        <end position="123"/>
    </location>
</feature>
<protein>
    <submittedName>
        <fullName evidence="2">Uncharacterized protein</fullName>
    </submittedName>
</protein>
<sequence length="123" mass="13771">MSVYSANDAEANAVPSTSRSVSENSINENLENTRKEAAKRRHSDESESSDDQDSSQQNKRVKVSDEKLDELTDEAQEAQVNELVESATDMGNRLNKFIQNSMDKFSNRPPRLYGQEDGPSTSR</sequence>
<proteinExistence type="predicted"/>
<dbReference type="Proteomes" id="UP001162156">
    <property type="component" value="Unassembled WGS sequence"/>
</dbReference>
<evidence type="ECO:0000256" key="1">
    <source>
        <dbReference type="SAM" id="MobiDB-lite"/>
    </source>
</evidence>
<evidence type="ECO:0000313" key="3">
    <source>
        <dbReference type="Proteomes" id="UP001162156"/>
    </source>
</evidence>
<dbReference type="EMBL" id="JANEYF010005208">
    <property type="protein sequence ID" value="KAJ8928902.1"/>
    <property type="molecule type" value="Genomic_DNA"/>
</dbReference>
<accession>A0AAV8WRU3</accession>
<name>A0AAV8WRU3_9CUCU</name>
<dbReference type="AlphaFoldDB" id="A0AAV8WRU3"/>
<organism evidence="2 3">
    <name type="scientific">Rhamnusium bicolor</name>
    <dbReference type="NCBI Taxonomy" id="1586634"/>
    <lineage>
        <taxon>Eukaryota</taxon>
        <taxon>Metazoa</taxon>
        <taxon>Ecdysozoa</taxon>
        <taxon>Arthropoda</taxon>
        <taxon>Hexapoda</taxon>
        <taxon>Insecta</taxon>
        <taxon>Pterygota</taxon>
        <taxon>Neoptera</taxon>
        <taxon>Endopterygota</taxon>
        <taxon>Coleoptera</taxon>
        <taxon>Polyphaga</taxon>
        <taxon>Cucujiformia</taxon>
        <taxon>Chrysomeloidea</taxon>
        <taxon>Cerambycidae</taxon>
        <taxon>Lepturinae</taxon>
        <taxon>Rhagiini</taxon>
        <taxon>Rhamnusium</taxon>
    </lineage>
</organism>
<feature type="region of interest" description="Disordered" evidence="1">
    <location>
        <begin position="1"/>
        <end position="77"/>
    </location>
</feature>
<keyword evidence="3" id="KW-1185">Reference proteome</keyword>
<comment type="caution">
    <text evidence="2">The sequence shown here is derived from an EMBL/GenBank/DDBJ whole genome shotgun (WGS) entry which is preliminary data.</text>
</comment>
<reference evidence="2" key="1">
    <citation type="journal article" date="2023" name="Insect Mol. Biol.">
        <title>Genome sequencing provides insights into the evolution of gene families encoding plant cell wall-degrading enzymes in longhorned beetles.</title>
        <authorList>
            <person name="Shin N.R."/>
            <person name="Okamura Y."/>
            <person name="Kirsch R."/>
            <person name="Pauchet Y."/>
        </authorList>
    </citation>
    <scope>NUCLEOTIDE SEQUENCE</scope>
    <source>
        <strain evidence="2">RBIC_L_NR</strain>
    </source>
</reference>